<dbReference type="EMBL" id="JBHLTR010000115">
    <property type="protein sequence ID" value="MFC0562202.1"/>
    <property type="molecule type" value="Genomic_DNA"/>
</dbReference>
<dbReference type="SMART" id="SM00347">
    <property type="entry name" value="HTH_MARR"/>
    <property type="match status" value="1"/>
</dbReference>
<dbReference type="Gene3D" id="1.10.10.10">
    <property type="entry name" value="Winged helix-like DNA-binding domain superfamily/Winged helix DNA-binding domain"/>
    <property type="match status" value="1"/>
</dbReference>
<name>A0ABV6NN62_9BACI</name>
<dbReference type="InterPro" id="IPR000835">
    <property type="entry name" value="HTH_MarR-typ"/>
</dbReference>
<dbReference type="CDD" id="cd00090">
    <property type="entry name" value="HTH_ARSR"/>
    <property type="match status" value="1"/>
</dbReference>
<evidence type="ECO:0000313" key="9">
    <source>
        <dbReference type="EMBL" id="MFC0562202.1"/>
    </source>
</evidence>
<accession>A0ABV6NN62</accession>
<evidence type="ECO:0000259" key="8">
    <source>
        <dbReference type="PROSITE" id="PS50995"/>
    </source>
</evidence>
<comment type="subcellular location">
    <subcellularLocation>
        <location evidence="1">Cytoplasm</location>
    </subcellularLocation>
</comment>
<gene>
    <name evidence="9" type="ORF">ACFFH4_25495</name>
</gene>
<dbReference type="PANTHER" id="PTHR42756:SF1">
    <property type="entry name" value="TRANSCRIPTIONAL REPRESSOR OF EMRAB OPERON"/>
    <property type="match status" value="1"/>
</dbReference>
<proteinExistence type="inferred from homology"/>
<dbReference type="SUPFAM" id="SSF46785">
    <property type="entry name" value="Winged helix' DNA-binding domain"/>
    <property type="match status" value="1"/>
</dbReference>
<evidence type="ECO:0000256" key="7">
    <source>
        <dbReference type="ARBA" id="ARBA00047207"/>
    </source>
</evidence>
<comment type="caution">
    <text evidence="9">The sequence shown here is derived from an EMBL/GenBank/DDBJ whole genome shotgun (WGS) entry which is preliminary data.</text>
</comment>
<dbReference type="PANTHER" id="PTHR42756">
    <property type="entry name" value="TRANSCRIPTIONAL REGULATOR, MARR"/>
    <property type="match status" value="1"/>
</dbReference>
<keyword evidence="3" id="KW-0238">DNA-binding</keyword>
<dbReference type="Proteomes" id="UP001589833">
    <property type="component" value="Unassembled WGS sequence"/>
</dbReference>
<comment type="similarity">
    <text evidence="5">Belongs to the SarZ family.</text>
</comment>
<dbReference type="RefSeq" id="WP_273847913.1">
    <property type="nucleotide sequence ID" value="NZ_JAQQWT010000040.1"/>
</dbReference>
<evidence type="ECO:0000256" key="4">
    <source>
        <dbReference type="ARBA" id="ARBA00023163"/>
    </source>
</evidence>
<evidence type="ECO:0000256" key="6">
    <source>
        <dbReference type="ARBA" id="ARBA00047188"/>
    </source>
</evidence>
<keyword evidence="2" id="KW-0805">Transcription regulation</keyword>
<evidence type="ECO:0000256" key="2">
    <source>
        <dbReference type="ARBA" id="ARBA00023015"/>
    </source>
</evidence>
<dbReference type="InterPro" id="IPR036388">
    <property type="entry name" value="WH-like_DNA-bd_sf"/>
</dbReference>
<keyword evidence="4" id="KW-0804">Transcription</keyword>
<keyword evidence="10" id="KW-1185">Reference proteome</keyword>
<reference evidence="9 10" key="1">
    <citation type="submission" date="2024-09" db="EMBL/GenBank/DDBJ databases">
        <authorList>
            <person name="Sun Q."/>
            <person name="Mori K."/>
        </authorList>
    </citation>
    <scope>NUCLEOTIDE SEQUENCE [LARGE SCALE GENOMIC DNA]</scope>
    <source>
        <strain evidence="9 10">NCAIM B.02301</strain>
    </source>
</reference>
<dbReference type="PRINTS" id="PR00598">
    <property type="entry name" value="HTHMARR"/>
</dbReference>
<evidence type="ECO:0000256" key="5">
    <source>
        <dbReference type="ARBA" id="ARBA00046337"/>
    </source>
</evidence>
<dbReference type="Pfam" id="PF22381">
    <property type="entry name" value="Staph_reg_Sar_Rot"/>
    <property type="match status" value="1"/>
</dbReference>
<protein>
    <recommendedName>
        <fullName evidence="6">HTH-type transcriptional regulator SarZ</fullName>
    </recommendedName>
    <alternativeName>
        <fullName evidence="7">Staphylococcal accessory regulator Z</fullName>
    </alternativeName>
</protein>
<dbReference type="InterPro" id="IPR011991">
    <property type="entry name" value="ArsR-like_HTH"/>
</dbReference>
<evidence type="ECO:0000256" key="3">
    <source>
        <dbReference type="ARBA" id="ARBA00023125"/>
    </source>
</evidence>
<sequence>MTQKNTVNNINQNWTDIYHLLHYVPQENISHQAIRLLQHIEKKQETTIGDLATYIGVTHNTASEHIKRLIKKGFVSKERSIEDERKVFVILTKEGNEVLYRHTRLDNEKLKSVLENLDASEIELIEKAFALLSHEARKCF</sequence>
<dbReference type="InterPro" id="IPR055166">
    <property type="entry name" value="Transc_reg_Sar_Rot_HTH"/>
</dbReference>
<evidence type="ECO:0000313" key="10">
    <source>
        <dbReference type="Proteomes" id="UP001589833"/>
    </source>
</evidence>
<evidence type="ECO:0000256" key="1">
    <source>
        <dbReference type="ARBA" id="ARBA00004496"/>
    </source>
</evidence>
<organism evidence="9 10">
    <name type="scientific">Halalkalibacter alkalisediminis</name>
    <dbReference type="NCBI Taxonomy" id="935616"/>
    <lineage>
        <taxon>Bacteria</taxon>
        <taxon>Bacillati</taxon>
        <taxon>Bacillota</taxon>
        <taxon>Bacilli</taxon>
        <taxon>Bacillales</taxon>
        <taxon>Bacillaceae</taxon>
        <taxon>Halalkalibacter</taxon>
    </lineage>
</organism>
<dbReference type="InterPro" id="IPR036390">
    <property type="entry name" value="WH_DNA-bd_sf"/>
</dbReference>
<feature type="domain" description="HTH marR-type" evidence="8">
    <location>
        <begin position="1"/>
        <end position="134"/>
    </location>
</feature>
<dbReference type="PROSITE" id="PS50995">
    <property type="entry name" value="HTH_MARR_2"/>
    <property type="match status" value="1"/>
</dbReference>